<dbReference type="GO" id="GO:0000160">
    <property type="term" value="P:phosphorelay signal transduction system"/>
    <property type="evidence" value="ECO:0007669"/>
    <property type="project" value="InterPro"/>
</dbReference>
<dbReference type="PANTHER" id="PTHR44591">
    <property type="entry name" value="STRESS RESPONSE REGULATOR PROTEIN 1"/>
    <property type="match status" value="1"/>
</dbReference>
<dbReference type="InterPro" id="IPR011006">
    <property type="entry name" value="CheY-like_superfamily"/>
</dbReference>
<comment type="caution">
    <text evidence="4">The sequence shown here is derived from an EMBL/GenBank/DDBJ whole genome shotgun (WGS) entry which is preliminary data.</text>
</comment>
<evidence type="ECO:0000313" key="5">
    <source>
        <dbReference type="Proteomes" id="UP000230154"/>
    </source>
</evidence>
<evidence type="ECO:0000256" key="2">
    <source>
        <dbReference type="PROSITE-ProRule" id="PRU00169"/>
    </source>
</evidence>
<feature type="domain" description="Response regulatory" evidence="3">
    <location>
        <begin position="7"/>
        <end position="124"/>
    </location>
</feature>
<dbReference type="PROSITE" id="PS50110">
    <property type="entry name" value="RESPONSE_REGULATORY"/>
    <property type="match status" value="1"/>
</dbReference>
<dbReference type="Pfam" id="PF00072">
    <property type="entry name" value="Response_reg"/>
    <property type="match status" value="1"/>
</dbReference>
<dbReference type="CDD" id="cd17574">
    <property type="entry name" value="REC_OmpR"/>
    <property type="match status" value="1"/>
</dbReference>
<dbReference type="Gene3D" id="3.40.50.2300">
    <property type="match status" value="1"/>
</dbReference>
<reference evidence="5" key="1">
    <citation type="submission" date="2017-09" db="EMBL/GenBank/DDBJ databases">
        <title>Depth-based differentiation of microbial function through sediment-hosted aquifers and enrichment of novel symbionts in the deep terrestrial subsurface.</title>
        <authorList>
            <person name="Probst A.J."/>
            <person name="Ladd B."/>
            <person name="Jarett J.K."/>
            <person name="Geller-Mcgrath D.E."/>
            <person name="Sieber C.M.K."/>
            <person name="Emerson J.B."/>
            <person name="Anantharaman K."/>
            <person name="Thomas B.C."/>
            <person name="Malmstrom R."/>
            <person name="Stieglmeier M."/>
            <person name="Klingl A."/>
            <person name="Woyke T."/>
            <person name="Ryan C.M."/>
            <person name="Banfield J.F."/>
        </authorList>
    </citation>
    <scope>NUCLEOTIDE SEQUENCE [LARGE SCALE GENOMIC DNA]</scope>
</reference>
<dbReference type="EMBL" id="PFCB01000002">
    <property type="protein sequence ID" value="PIR74863.1"/>
    <property type="molecule type" value="Genomic_DNA"/>
</dbReference>
<evidence type="ECO:0000259" key="3">
    <source>
        <dbReference type="PROSITE" id="PS50110"/>
    </source>
</evidence>
<dbReference type="InterPro" id="IPR001789">
    <property type="entry name" value="Sig_transdc_resp-reg_receiver"/>
</dbReference>
<evidence type="ECO:0000313" key="4">
    <source>
        <dbReference type="EMBL" id="PIR74863.1"/>
    </source>
</evidence>
<evidence type="ECO:0000256" key="1">
    <source>
        <dbReference type="ARBA" id="ARBA00022553"/>
    </source>
</evidence>
<dbReference type="InterPro" id="IPR050595">
    <property type="entry name" value="Bact_response_regulator"/>
</dbReference>
<dbReference type="AlphaFoldDB" id="A0A2H0TRS5"/>
<sequence length="130" mass="14572">MAGKKINILLIEDDTFLSNIYKTKFEMEGFHVLTAENGEVGMKEAKKKTPDIILLDILLPKIDGFTLLEQFKSDAVLKSVPVILLTNLGQKDDVEKGLALGAEDYLIKAHFKPSETVEKVRKVLERVSNK</sequence>
<organism evidence="4 5">
    <name type="scientific">Candidatus Magasanikbacteria bacterium CG10_big_fil_rev_8_21_14_0_10_47_10</name>
    <dbReference type="NCBI Taxonomy" id="1974652"/>
    <lineage>
        <taxon>Bacteria</taxon>
        <taxon>Candidatus Magasanikiibacteriota</taxon>
    </lineage>
</organism>
<name>A0A2H0TRS5_9BACT</name>
<gene>
    <name evidence="4" type="ORF">COU35_00105</name>
</gene>
<dbReference type="SMART" id="SM00448">
    <property type="entry name" value="REC"/>
    <property type="match status" value="1"/>
</dbReference>
<dbReference type="SUPFAM" id="SSF52172">
    <property type="entry name" value="CheY-like"/>
    <property type="match status" value="1"/>
</dbReference>
<accession>A0A2H0TRS5</accession>
<protein>
    <submittedName>
        <fullName evidence="4">Response regulator</fullName>
    </submittedName>
</protein>
<dbReference type="Proteomes" id="UP000230154">
    <property type="component" value="Unassembled WGS sequence"/>
</dbReference>
<feature type="modified residue" description="4-aspartylphosphate" evidence="2">
    <location>
        <position position="56"/>
    </location>
</feature>
<keyword evidence="1 2" id="KW-0597">Phosphoprotein</keyword>
<dbReference type="PANTHER" id="PTHR44591:SF3">
    <property type="entry name" value="RESPONSE REGULATORY DOMAIN-CONTAINING PROTEIN"/>
    <property type="match status" value="1"/>
</dbReference>
<proteinExistence type="predicted"/>